<dbReference type="RefSeq" id="WP_140866180.1">
    <property type="nucleotide sequence ID" value="NZ_RCZK01000001.1"/>
</dbReference>
<dbReference type="Proteomes" id="UP000318413">
    <property type="component" value="Unassembled WGS sequence"/>
</dbReference>
<protein>
    <submittedName>
        <fullName evidence="1">Uncharacterized protein</fullName>
    </submittedName>
</protein>
<dbReference type="AlphaFoldDB" id="A0A502CQ58"/>
<sequence>MNFSGKTNRQIDQWISNHEEHCATGAPLYLALLEERVRRAQATQKLSFERSLDHLRRVATEQRCTTYGALAAASGVEWSSARHQMSGAHGHLDRLLDICHVKRLPLLTAICVNQSGAAKGELGEEALEGFANGARRLGISVGDPLAFHHQCRDACWAWGREQQDACAAV</sequence>
<evidence type="ECO:0000313" key="2">
    <source>
        <dbReference type="Proteomes" id="UP000318413"/>
    </source>
</evidence>
<dbReference type="EMBL" id="RCZK01000001">
    <property type="protein sequence ID" value="TPG15357.1"/>
    <property type="molecule type" value="Genomic_DNA"/>
</dbReference>
<organism evidence="1 2">
    <name type="scientific">Sphingomonas oligophenolica</name>
    <dbReference type="NCBI Taxonomy" id="301154"/>
    <lineage>
        <taxon>Bacteria</taxon>
        <taxon>Pseudomonadati</taxon>
        <taxon>Pseudomonadota</taxon>
        <taxon>Alphaproteobacteria</taxon>
        <taxon>Sphingomonadales</taxon>
        <taxon>Sphingomonadaceae</taxon>
        <taxon>Sphingomonas</taxon>
    </lineage>
</organism>
<comment type="caution">
    <text evidence="1">The sequence shown here is derived from an EMBL/GenBank/DDBJ whole genome shotgun (WGS) entry which is preliminary data.</text>
</comment>
<name>A0A502CQ58_9SPHN</name>
<proteinExistence type="predicted"/>
<gene>
    <name evidence="1" type="ORF">EAH84_00665</name>
</gene>
<accession>A0A502CQ58</accession>
<evidence type="ECO:0000313" key="1">
    <source>
        <dbReference type="EMBL" id="TPG15357.1"/>
    </source>
</evidence>
<keyword evidence="2" id="KW-1185">Reference proteome</keyword>
<dbReference type="OrthoDB" id="9781481at2"/>
<reference evidence="1 2" key="1">
    <citation type="journal article" date="2019" name="Environ. Microbiol.">
        <title>Species interactions and distinct microbial communities in high Arctic permafrost affected cryosols are associated with the CH4 and CO2 gas fluxes.</title>
        <authorList>
            <person name="Altshuler I."/>
            <person name="Hamel J."/>
            <person name="Turney S."/>
            <person name="Magnuson E."/>
            <person name="Levesque R."/>
            <person name="Greer C."/>
            <person name="Whyte L.G."/>
        </authorList>
    </citation>
    <scope>NUCLEOTIDE SEQUENCE [LARGE SCALE GENOMIC DNA]</scope>
    <source>
        <strain evidence="1 2">S5.1</strain>
    </source>
</reference>